<dbReference type="GeneID" id="27687085"/>
<dbReference type="OMA" id="ERQPRVW"/>
<accession>A0A0L0HKZ1</accession>
<evidence type="ECO:0000313" key="2">
    <source>
        <dbReference type="EMBL" id="KND01787.1"/>
    </source>
</evidence>
<dbReference type="SUPFAM" id="SSF48371">
    <property type="entry name" value="ARM repeat"/>
    <property type="match status" value="1"/>
</dbReference>
<organism evidence="2 3">
    <name type="scientific">Spizellomyces punctatus (strain DAOM BR117)</name>
    <dbReference type="NCBI Taxonomy" id="645134"/>
    <lineage>
        <taxon>Eukaryota</taxon>
        <taxon>Fungi</taxon>
        <taxon>Fungi incertae sedis</taxon>
        <taxon>Chytridiomycota</taxon>
        <taxon>Chytridiomycota incertae sedis</taxon>
        <taxon>Chytridiomycetes</taxon>
        <taxon>Spizellomycetales</taxon>
        <taxon>Spizellomycetaceae</taxon>
        <taxon>Spizellomyces</taxon>
    </lineage>
</organism>
<dbReference type="VEuPathDB" id="FungiDB:SPPG_03579"/>
<dbReference type="InterPro" id="IPR022542">
    <property type="entry name" value="FOCAD/RST1_DUF3730"/>
</dbReference>
<reference evidence="2 3" key="1">
    <citation type="submission" date="2009-08" db="EMBL/GenBank/DDBJ databases">
        <title>The Genome Sequence of Spizellomyces punctatus strain DAOM BR117.</title>
        <authorList>
            <consortium name="The Broad Institute Genome Sequencing Platform"/>
            <person name="Russ C."/>
            <person name="Cuomo C."/>
            <person name="Shea T."/>
            <person name="Young S.K."/>
            <person name="Zeng Q."/>
            <person name="Koehrsen M."/>
            <person name="Haas B."/>
            <person name="Borodovsky M."/>
            <person name="Guigo R."/>
            <person name="Alvarado L."/>
            <person name="Berlin A."/>
            <person name="Bochicchio J."/>
            <person name="Borenstein D."/>
            <person name="Chapman S."/>
            <person name="Chen Z."/>
            <person name="Engels R."/>
            <person name="Freedman E."/>
            <person name="Gellesch M."/>
            <person name="Goldberg J."/>
            <person name="Griggs A."/>
            <person name="Gujja S."/>
            <person name="Heiman D."/>
            <person name="Hepburn T."/>
            <person name="Howarth C."/>
            <person name="Jen D."/>
            <person name="Larson L."/>
            <person name="Lewis B."/>
            <person name="Mehta T."/>
            <person name="Park D."/>
            <person name="Pearson M."/>
            <person name="Roberts A."/>
            <person name="Saif S."/>
            <person name="Shenoy N."/>
            <person name="Sisk P."/>
            <person name="Stolte C."/>
            <person name="Sykes S."/>
            <person name="Thomson T."/>
            <person name="Walk T."/>
            <person name="White J."/>
            <person name="Yandava C."/>
            <person name="Burger G."/>
            <person name="Gray M.W."/>
            <person name="Holland P.W.H."/>
            <person name="King N."/>
            <person name="Lang F.B.F."/>
            <person name="Roger A.J."/>
            <person name="Ruiz-Trillo I."/>
            <person name="Lander E."/>
            <person name="Nusbaum C."/>
        </authorList>
    </citation>
    <scope>NUCLEOTIDE SEQUENCE [LARGE SCALE GENOMIC DNA]</scope>
    <source>
        <strain evidence="2 3">DAOM BR117</strain>
    </source>
</reference>
<name>A0A0L0HKZ1_SPIPD</name>
<evidence type="ECO:0000313" key="3">
    <source>
        <dbReference type="Proteomes" id="UP000053201"/>
    </source>
</evidence>
<dbReference type="Pfam" id="PF12530">
    <property type="entry name" value="DUF3730"/>
    <property type="match status" value="1"/>
</dbReference>
<protein>
    <recommendedName>
        <fullName evidence="1">DUF3730 domain-containing protein</fullName>
    </recommendedName>
</protein>
<dbReference type="eggNOG" id="ENOG502RUC4">
    <property type="taxonomic scope" value="Eukaryota"/>
</dbReference>
<sequence length="1864" mass="204272">MDIPEQRRKLQSGLRSVQRSAIQNIRDHLSRFPSALLKNNGDLVTLLWEVLTQAGTNAFLAAASGDAVVYLVRKGSIDWRYAMNELLGRLPTVPELALPFVVRAVSQLLLLHVESQANQDYQCPFGLRARRPHPFVSIVETRPEGWVDVLQQTRQMLNVMHSATDPRRTASVLPNIIRMLAPFVRYVCVKTALSPQEAGHYQGVVLEMLLNAAKNTRDASQVSIELLLSIFDSLPIIPGDISVVQAYLLEGLLTLMKEARNAEKTLFLYRLLQNILECRHLGRSVSWELSLLRLLVTEVGIDLSEQNVACVLIAALAYCLYDVPEYAEEGAELVGLMLHVVRSVEIDAASLQCVLRSATLPLLQTAAESSDAPTRRKAFDLLVILERSVLRKQPAEIAALRKTIELPAMPASGSFAVLLADLRLLLLSSTDESQMAPPKFKCLNAKLGILLCTSLVFHPMEQTRIAALSDIVSSATPFASSSMSILPLLLYALKNETSAKVQVHIVLSALPALVETNDVFVTAGVFRVAQSLLGDNPENATGTLASLGIRMILEIWKRQPRIWPQFKGHLIAYLRRRRYGRPMNWSSGGRWIDEVEIELAMAASMRDVCAMKAADCGQDLLPQLFSLLHSSDLHPSTISYAIQSINACIEADITDPRAAWNVFMNQFVDKLGDTGPVNVLVELCEFYRLVAVKDEATDTYMLFKPEILESHLYPFTKHAAQDVREAAFRALACFPTPDLFPLLGTPRDVVSAIVSQEEPPSTASEMLASLIRHECKHMRRAVFKGLAASAGARLGGALESGAQSQLEKVLRDVTATVRSTWEGGRAPTGLRSGLAAFALLSPQSDDATQPIRVGASLEKMPFYRSLADALRDLSLADHIVLRMQAVPAWTSFWESSLLYVYKQKLQRDQAETGVTMEGEQEKRMRVQQLESIVAMAASDLLQKRLRNSRLPSLSVNIILAFTGLVLAASSLGLVVAHEEATRGVDLLLKEYTVDPTAESTDAIELSDAQRNDDIQFAVALAMANMVKVLPPNDEKRTRAILELLVQGVNEEQRDGQGWHQFACAFGLPIAALSTITSSPSGGREELRRAASFILDKSLHANIRRSAMMGFATILQPLKDASDNSAADVGQIVSDAVDYLENSISIFERGIETEMALVEGSAWMASAAVAAGFTSPEQSDKIEDILREALQYMDGKRSLEGLYAHILLSYTRVIRARHAATSPDALAAQLSDLSQVTTNQSVFTSTRIANLLAIGPLLGIEWCSISFDSHDQHDVVALRRTIDTLRAQAVGQEFKVARIAGWVLGILCSQAGSEDEIRSSLMNAAGDTSLRTRDPPNYSRLHQGSSFLRAAYDTLAGMNAFKVTRQGFHVLLDAFINVDIDLPPVDWMQPFSHLTALDTRDQLENDEEGFAAACYLLAARQASATSAKSFVEYFVTKLTEMVGRDAGLLPSWEREALVSSDGICKLLKLGGLNESEDRVAGGSEAARSGPLPVAVASSKVLEIFKLALRAVFGGQHGTGFTDELQREFALSVVPFLSTSVDHQSGMISVLRSDLAKLVMGAYRDLPPDLCTPNEVATTRALVTCISVDIESIVELINELLPVVPYGVSRVWTRKSLWAVGRIVEMTAMHASNRPWLSEALEGISGQKAGAASLVQVMRESFSQQDDATRSFAVCAMLTAIQHIVHANEREEWMHWMVRLLDVMIMQCAAAAMDKTAGVCDAVEVTWAKGLAGIVRLSSGVGFDTSDSEKAEDDISDFIMNFHCGVWEVIESEMIASLPSLVLANTLPDSLRRQIIKRLIRLLECTGANSTVEGKHQANMKTAGITLSPHCRDEIRGVVLRLRNGGSGGSGKELVRDAWAEIWEDV</sequence>
<dbReference type="Proteomes" id="UP000053201">
    <property type="component" value="Unassembled WGS sequence"/>
</dbReference>
<dbReference type="InParanoid" id="A0A0L0HKZ1"/>
<dbReference type="InterPro" id="IPR016024">
    <property type="entry name" value="ARM-type_fold"/>
</dbReference>
<evidence type="ECO:0000259" key="1">
    <source>
        <dbReference type="Pfam" id="PF12530"/>
    </source>
</evidence>
<keyword evidence="3" id="KW-1185">Reference proteome</keyword>
<proteinExistence type="predicted"/>
<gene>
    <name evidence="2" type="ORF">SPPG_03579</name>
</gene>
<feature type="domain" description="DUF3730" evidence="1">
    <location>
        <begin position="486"/>
        <end position="731"/>
    </location>
</feature>
<dbReference type="OrthoDB" id="2110490at2759"/>
<dbReference type="EMBL" id="KQ257454">
    <property type="protein sequence ID" value="KND01787.1"/>
    <property type="molecule type" value="Genomic_DNA"/>
</dbReference>
<dbReference type="RefSeq" id="XP_016609826.1">
    <property type="nucleotide sequence ID" value="XM_016751840.1"/>
</dbReference>